<dbReference type="CDD" id="cd07477">
    <property type="entry name" value="Peptidases_S8_Subtilisin_subset"/>
    <property type="match status" value="1"/>
</dbReference>
<dbReference type="EMBL" id="JBCGCU010000006">
    <property type="protein sequence ID" value="MEM0515252.1"/>
    <property type="molecule type" value="Genomic_DNA"/>
</dbReference>
<feature type="active site" description="Charge relay system" evidence="7">
    <location>
        <position position="161"/>
    </location>
</feature>
<dbReference type="Proteomes" id="UP001447008">
    <property type="component" value="Unassembled WGS sequence"/>
</dbReference>
<sequence length="666" mass="69001">MLKIKRPLVATAVLSALSLAGAAQAANEEQRYIVKFKPGQKASVMTAVSNNRGKVKRELDKHRLVAVTLPAQAAKQFKNRKDIEFVEVDQKRYLMAESMPYGISMVQANQVSDALTGNMKVCIMDTGYDLGHEDLPNTGVTGDDGYGSYNSGNWYEDGHGHGTHVSGTIAALGGNGTGVVGVNPSGNLSLHMVKVFDSSGNWAYGSDLVAAVDQCMAAGAKVISMSLGGSGSSSAEQAAFDNAHANGLLSIAAAGNDGNSSMSYPASYGSVVSVAAVDSNGNKASFSQYNSQVEIAAPGVAVNSTLPNNSYAAWSGTSMATPHVAGVAALVWSHYPSCSNDQLRTAMAISAEDRGSAGRDNSYGWGIVKAKAMFDLFADGCDVGNLPEPPEPESLVKGVPVENLSGASGDSYDYKLAVPAGATNLEFNMSSGLGDADLYVKFGSKPSGSDYDCRPYIAGNNESCSFESPQTGSYYVTVLGYNSFSGASLVGDYEGGGTPNTPPSSAFSFSCTELSCDFDASASSDSDGSISSYSWEFGDGSTATGQATSHNYSTDGSYSVTLTVIDNDGDSHSSTEVLTVTGGSTSDISLQASGYASKGTRYVDLTWSNANGNNVDVYRSKKRNTATFSTANDGAHTDSFGGGGSVVYKVCESGTSNCSAEVTVNF</sequence>
<dbReference type="InterPro" id="IPR007280">
    <property type="entry name" value="Peptidase_C_arc/bac"/>
</dbReference>
<organism evidence="10 11">
    <name type="scientific">Pseudoalteromonas qingdaonensis</name>
    <dbReference type="NCBI Taxonomy" id="3131913"/>
    <lineage>
        <taxon>Bacteria</taxon>
        <taxon>Pseudomonadati</taxon>
        <taxon>Pseudomonadota</taxon>
        <taxon>Gammaproteobacteria</taxon>
        <taxon>Alteromonadales</taxon>
        <taxon>Pseudoalteromonadaceae</taxon>
        <taxon>Pseudoalteromonas</taxon>
    </lineage>
</organism>
<dbReference type="InterPro" id="IPR036852">
    <property type="entry name" value="Peptidase_S8/S53_dom_sf"/>
</dbReference>
<dbReference type="InterPro" id="IPR013783">
    <property type="entry name" value="Ig-like_fold"/>
</dbReference>
<dbReference type="InterPro" id="IPR000601">
    <property type="entry name" value="PKD_dom"/>
</dbReference>
<dbReference type="PANTHER" id="PTHR43806:SF11">
    <property type="entry name" value="CEREVISIN-RELATED"/>
    <property type="match status" value="1"/>
</dbReference>
<feature type="domain" description="PKD" evidence="9">
    <location>
        <begin position="499"/>
        <end position="585"/>
    </location>
</feature>
<dbReference type="Gene3D" id="2.60.120.380">
    <property type="match status" value="1"/>
</dbReference>
<proteinExistence type="inferred from homology"/>
<feature type="active site" description="Charge relay system" evidence="7">
    <location>
        <position position="318"/>
    </location>
</feature>
<dbReference type="InterPro" id="IPR022409">
    <property type="entry name" value="PKD/Chitinase_dom"/>
</dbReference>
<dbReference type="Pfam" id="PF00082">
    <property type="entry name" value="Peptidase_S8"/>
    <property type="match status" value="1"/>
</dbReference>
<dbReference type="PRINTS" id="PR00723">
    <property type="entry name" value="SUBTILISIN"/>
</dbReference>
<dbReference type="Gene3D" id="3.30.70.80">
    <property type="entry name" value="Peptidase S8 propeptide/proteinase inhibitor I9"/>
    <property type="match status" value="1"/>
</dbReference>
<keyword evidence="3 7" id="KW-0645">Protease</keyword>
<comment type="caution">
    <text evidence="10">The sequence shown here is derived from an EMBL/GenBank/DDBJ whole genome shotgun (WGS) entry which is preliminary data.</text>
</comment>
<evidence type="ECO:0000256" key="3">
    <source>
        <dbReference type="ARBA" id="ARBA00022670"/>
    </source>
</evidence>
<accession>A0ABU9MVD5</accession>
<evidence type="ECO:0000256" key="7">
    <source>
        <dbReference type="PROSITE-ProRule" id="PRU01240"/>
    </source>
</evidence>
<dbReference type="InterPro" id="IPR037045">
    <property type="entry name" value="S8pro/Inhibitor_I9_sf"/>
</dbReference>
<name>A0ABU9MVD5_9GAMM</name>
<dbReference type="SUPFAM" id="SSF52743">
    <property type="entry name" value="Subtilisin-like"/>
    <property type="match status" value="1"/>
</dbReference>
<keyword evidence="4" id="KW-0479">Metal-binding</keyword>
<feature type="active site" description="Charge relay system" evidence="7">
    <location>
        <position position="125"/>
    </location>
</feature>
<protein>
    <submittedName>
        <fullName evidence="10">S8 family serine peptidase</fullName>
    </submittedName>
</protein>
<evidence type="ECO:0000256" key="4">
    <source>
        <dbReference type="ARBA" id="ARBA00022723"/>
    </source>
</evidence>
<dbReference type="InterPro" id="IPR050131">
    <property type="entry name" value="Peptidase_S8_subtilisin-like"/>
</dbReference>
<dbReference type="Gene3D" id="3.40.50.200">
    <property type="entry name" value="Peptidase S8/S53 domain"/>
    <property type="match status" value="1"/>
</dbReference>
<dbReference type="InterPro" id="IPR023828">
    <property type="entry name" value="Peptidase_S8_Ser-AS"/>
</dbReference>
<evidence type="ECO:0000259" key="9">
    <source>
        <dbReference type="PROSITE" id="PS50093"/>
    </source>
</evidence>
<dbReference type="PROSITE" id="PS00137">
    <property type="entry name" value="SUBTILASE_HIS"/>
    <property type="match status" value="1"/>
</dbReference>
<feature type="signal peptide" evidence="8">
    <location>
        <begin position="1"/>
        <end position="25"/>
    </location>
</feature>
<evidence type="ECO:0000256" key="1">
    <source>
        <dbReference type="ARBA" id="ARBA00001913"/>
    </source>
</evidence>
<dbReference type="InterPro" id="IPR000209">
    <property type="entry name" value="Peptidase_S8/S53_dom"/>
</dbReference>
<dbReference type="InterPro" id="IPR035986">
    <property type="entry name" value="PKD_dom_sf"/>
</dbReference>
<keyword evidence="6 7" id="KW-0720">Serine protease</keyword>
<keyword evidence="8" id="KW-0732">Signal</keyword>
<dbReference type="PANTHER" id="PTHR43806">
    <property type="entry name" value="PEPTIDASE S8"/>
    <property type="match status" value="1"/>
</dbReference>
<dbReference type="Pfam" id="PF18911">
    <property type="entry name" value="PKD_4"/>
    <property type="match status" value="1"/>
</dbReference>
<dbReference type="InterPro" id="IPR034202">
    <property type="entry name" value="Subtilisin_Carlsberg-like"/>
</dbReference>
<evidence type="ECO:0000256" key="2">
    <source>
        <dbReference type="ARBA" id="ARBA00011073"/>
    </source>
</evidence>
<dbReference type="SUPFAM" id="SSF49299">
    <property type="entry name" value="PKD domain"/>
    <property type="match status" value="1"/>
</dbReference>
<dbReference type="InterPro" id="IPR022398">
    <property type="entry name" value="Peptidase_S8_His-AS"/>
</dbReference>
<dbReference type="Gene3D" id="2.60.40.10">
    <property type="entry name" value="Immunoglobulins"/>
    <property type="match status" value="1"/>
</dbReference>
<evidence type="ECO:0000313" key="10">
    <source>
        <dbReference type="EMBL" id="MEM0515252.1"/>
    </source>
</evidence>
<evidence type="ECO:0000256" key="6">
    <source>
        <dbReference type="ARBA" id="ARBA00022825"/>
    </source>
</evidence>
<dbReference type="PROSITE" id="PS50093">
    <property type="entry name" value="PKD"/>
    <property type="match status" value="1"/>
</dbReference>
<evidence type="ECO:0000256" key="5">
    <source>
        <dbReference type="ARBA" id="ARBA00022801"/>
    </source>
</evidence>
<dbReference type="SUPFAM" id="SSF54897">
    <property type="entry name" value="Protease propeptides/inhibitors"/>
    <property type="match status" value="1"/>
</dbReference>
<comment type="similarity">
    <text evidence="2 7">Belongs to the peptidase S8 family.</text>
</comment>
<evidence type="ECO:0000313" key="11">
    <source>
        <dbReference type="Proteomes" id="UP001447008"/>
    </source>
</evidence>
<dbReference type="PROSITE" id="PS51892">
    <property type="entry name" value="SUBTILASE"/>
    <property type="match status" value="1"/>
</dbReference>
<dbReference type="PROSITE" id="PS00138">
    <property type="entry name" value="SUBTILASE_SER"/>
    <property type="match status" value="1"/>
</dbReference>
<reference evidence="10 11" key="1">
    <citation type="submission" date="2024-03" db="EMBL/GenBank/DDBJ databases">
        <title>Pseudoalteromonas qingdaonensis sp. nov., isolated from the intestines of marine benthic organisms.</title>
        <authorList>
            <person name="Lin X."/>
            <person name="Fang S."/>
            <person name="Hu X."/>
        </authorList>
    </citation>
    <scope>NUCLEOTIDE SEQUENCE [LARGE SCALE GENOMIC DNA]</scope>
    <source>
        <strain evidence="10 11">YIC-827</strain>
    </source>
</reference>
<keyword evidence="11" id="KW-1185">Reference proteome</keyword>
<dbReference type="SMART" id="SM00089">
    <property type="entry name" value="PKD"/>
    <property type="match status" value="1"/>
</dbReference>
<dbReference type="InterPro" id="IPR015500">
    <property type="entry name" value="Peptidase_S8_subtilisin-rel"/>
</dbReference>
<gene>
    <name evidence="10" type="ORF">WCN91_07385</name>
</gene>
<comment type="cofactor">
    <cofactor evidence="1">
        <name>Ca(2+)</name>
        <dbReference type="ChEBI" id="CHEBI:29108"/>
    </cofactor>
</comment>
<dbReference type="CDD" id="cd00146">
    <property type="entry name" value="PKD"/>
    <property type="match status" value="1"/>
</dbReference>
<feature type="chain" id="PRO_5046709933" evidence="8">
    <location>
        <begin position="26"/>
        <end position="666"/>
    </location>
</feature>
<evidence type="ECO:0000256" key="8">
    <source>
        <dbReference type="SAM" id="SignalP"/>
    </source>
</evidence>
<keyword evidence="5 7" id="KW-0378">Hydrolase</keyword>
<dbReference type="Pfam" id="PF04151">
    <property type="entry name" value="PPC"/>
    <property type="match status" value="1"/>
</dbReference>
<dbReference type="RefSeq" id="WP_342677746.1">
    <property type="nucleotide sequence ID" value="NZ_JBCGCU010000006.1"/>
</dbReference>